<dbReference type="EMBL" id="PGET01000001">
    <property type="protein sequence ID" value="PJJ30554.1"/>
    <property type="molecule type" value="Genomic_DNA"/>
</dbReference>
<dbReference type="RefSeq" id="WP_100306793.1">
    <property type="nucleotide sequence ID" value="NZ_PGET01000001.1"/>
</dbReference>
<dbReference type="OrthoDB" id="1927909at2"/>
<evidence type="ECO:0000313" key="1">
    <source>
        <dbReference type="EMBL" id="PJJ30554.1"/>
    </source>
</evidence>
<reference evidence="1 2" key="1">
    <citation type="submission" date="2017-11" db="EMBL/GenBank/DDBJ databases">
        <title>Understudied soil microbes with underappreciated capabilities: Untangling the Clostridium saccharolyticum group.</title>
        <authorList>
            <person name="Leschine S."/>
        </authorList>
    </citation>
    <scope>NUCLEOTIDE SEQUENCE [LARGE SCALE GENOMIC DNA]</scope>
    <source>
        <strain evidence="1 2">18A</strain>
    </source>
</reference>
<evidence type="ECO:0000313" key="2">
    <source>
        <dbReference type="Proteomes" id="UP000231092"/>
    </source>
</evidence>
<protein>
    <submittedName>
        <fullName evidence="1">Uncharacterized protein</fullName>
    </submittedName>
</protein>
<dbReference type="AlphaFoldDB" id="A0A2M8ZAT1"/>
<sequence>MKCFVIYDETGRIYAAEYGEKPTLPTELNFIQTEIEDGSLITSVDVSDRENPKLLYNAPKESALEKELTEIKESNDKLKAQIAYLSMMSGFDVEEV</sequence>
<gene>
    <name evidence="1" type="ORF">H171_4160</name>
</gene>
<dbReference type="Proteomes" id="UP000231092">
    <property type="component" value="Unassembled WGS sequence"/>
</dbReference>
<name>A0A2M8ZAT1_9FIRM</name>
<organism evidence="1 2">
    <name type="scientific">[Clostridium] celerecrescens 18A</name>
    <dbReference type="NCBI Taxonomy" id="1286362"/>
    <lineage>
        <taxon>Bacteria</taxon>
        <taxon>Bacillati</taxon>
        <taxon>Bacillota</taxon>
        <taxon>Clostridia</taxon>
        <taxon>Lachnospirales</taxon>
        <taxon>Lachnospiraceae</taxon>
        <taxon>Lacrimispora</taxon>
    </lineage>
</organism>
<proteinExistence type="predicted"/>
<accession>A0A2M8ZAT1</accession>
<comment type="caution">
    <text evidence="1">The sequence shown here is derived from an EMBL/GenBank/DDBJ whole genome shotgun (WGS) entry which is preliminary data.</text>
</comment>